<keyword evidence="5 7" id="KW-0067">ATP-binding</keyword>
<organism evidence="11 12">
    <name type="scientific">Methylomonas methanica</name>
    <dbReference type="NCBI Taxonomy" id="421"/>
    <lineage>
        <taxon>Bacteria</taxon>
        <taxon>Pseudomonadati</taxon>
        <taxon>Pseudomonadota</taxon>
        <taxon>Gammaproteobacteria</taxon>
        <taxon>Methylococcales</taxon>
        <taxon>Methylococcaceae</taxon>
        <taxon>Methylomonas</taxon>
    </lineage>
</organism>
<comment type="similarity">
    <text evidence="9">Belongs to the NAD synthetase family.</text>
</comment>
<evidence type="ECO:0000259" key="10">
    <source>
        <dbReference type="PROSITE" id="PS50263"/>
    </source>
</evidence>
<dbReference type="PANTHER" id="PTHR23090">
    <property type="entry name" value="NH 3 /GLUTAMINE-DEPENDENT NAD + SYNTHETASE"/>
    <property type="match status" value="1"/>
</dbReference>
<dbReference type="PROSITE" id="PS50263">
    <property type="entry name" value="CN_HYDROLASE"/>
    <property type="match status" value="1"/>
</dbReference>
<evidence type="ECO:0000313" key="11">
    <source>
        <dbReference type="EMBL" id="OAI06092.1"/>
    </source>
</evidence>
<dbReference type="InterPro" id="IPR003010">
    <property type="entry name" value="C-N_Hydrolase"/>
</dbReference>
<feature type="domain" description="CN hydrolase" evidence="10">
    <location>
        <begin position="3"/>
        <end position="242"/>
    </location>
</feature>
<dbReference type="PIRSF" id="PIRSF006630">
    <property type="entry name" value="NADS_GAT"/>
    <property type="match status" value="1"/>
</dbReference>
<comment type="pathway">
    <text evidence="1 7 8">Cofactor biosynthesis; NAD(+) biosynthesis; NAD(+) from deamido-NAD(+) (L-Gln route): step 1/1.</text>
</comment>
<dbReference type="CDD" id="cd00553">
    <property type="entry name" value="NAD_synthase"/>
    <property type="match status" value="1"/>
</dbReference>
<dbReference type="NCBIfam" id="TIGR00552">
    <property type="entry name" value="nadE"/>
    <property type="match status" value="1"/>
</dbReference>
<accession>A0A177MKH1</accession>
<dbReference type="GO" id="GO:0008795">
    <property type="term" value="F:NAD+ synthase activity"/>
    <property type="evidence" value="ECO:0007669"/>
    <property type="project" value="UniProtKB-UniRule"/>
</dbReference>
<dbReference type="CDD" id="cd07570">
    <property type="entry name" value="GAT_Gln-NAD-synth"/>
    <property type="match status" value="1"/>
</dbReference>
<evidence type="ECO:0000256" key="5">
    <source>
        <dbReference type="ARBA" id="ARBA00022840"/>
    </source>
</evidence>
<dbReference type="InterPro" id="IPR022310">
    <property type="entry name" value="NAD/GMP_synthase"/>
</dbReference>
<dbReference type="GO" id="GO:0005524">
    <property type="term" value="F:ATP binding"/>
    <property type="evidence" value="ECO:0007669"/>
    <property type="project" value="UniProtKB-UniRule"/>
</dbReference>
<evidence type="ECO:0000256" key="2">
    <source>
        <dbReference type="ARBA" id="ARBA00007145"/>
    </source>
</evidence>
<feature type="binding site" evidence="7">
    <location>
        <position position="178"/>
    </location>
    <ligand>
        <name>L-glutamine</name>
        <dbReference type="ChEBI" id="CHEBI:58359"/>
    </ligand>
</feature>
<feature type="binding site" evidence="7">
    <location>
        <position position="366"/>
    </location>
    <ligand>
        <name>deamido-NAD(+)</name>
        <dbReference type="ChEBI" id="CHEBI:58437"/>
        <note>ligand shared between two neighboring subunits</note>
    </ligand>
</feature>
<dbReference type="RefSeq" id="WP_064036236.1">
    <property type="nucleotide sequence ID" value="NZ_LUUH01000038.1"/>
</dbReference>
<dbReference type="UniPathway" id="UPA00253">
    <property type="reaction ID" value="UER00334"/>
</dbReference>
<keyword evidence="3 7" id="KW-0436">Ligase</keyword>
<dbReference type="FunFam" id="3.40.50.620:FF:000106">
    <property type="entry name" value="Glutamine-dependent NAD(+) synthetase"/>
    <property type="match status" value="1"/>
</dbReference>
<evidence type="ECO:0000256" key="6">
    <source>
        <dbReference type="ARBA" id="ARBA00023027"/>
    </source>
</evidence>
<comment type="function">
    <text evidence="7">Catalyzes the ATP-dependent amidation of deamido-NAD to form NAD. Uses L-glutamine as a nitrogen source.</text>
</comment>
<dbReference type="InterPro" id="IPR014445">
    <property type="entry name" value="Gln-dep_NAD_synthase"/>
</dbReference>
<dbReference type="NCBIfam" id="NF010588">
    <property type="entry name" value="PRK13981.1"/>
    <property type="match status" value="1"/>
</dbReference>
<proteinExistence type="inferred from homology"/>
<dbReference type="EMBL" id="LUUH01000038">
    <property type="protein sequence ID" value="OAI06092.1"/>
    <property type="molecule type" value="Genomic_DNA"/>
</dbReference>
<dbReference type="SUPFAM" id="SSF56317">
    <property type="entry name" value="Carbon-nitrogen hydrolase"/>
    <property type="match status" value="1"/>
</dbReference>
<feature type="binding site" evidence="7">
    <location>
        <position position="395"/>
    </location>
    <ligand>
        <name>deamido-NAD(+)</name>
        <dbReference type="ChEBI" id="CHEBI:58437"/>
        <note>ligand shared between two neighboring subunits</note>
    </ligand>
</feature>
<dbReference type="GO" id="GO:0005737">
    <property type="term" value="C:cytoplasm"/>
    <property type="evidence" value="ECO:0007669"/>
    <property type="project" value="InterPro"/>
</dbReference>
<evidence type="ECO:0000256" key="3">
    <source>
        <dbReference type="ARBA" id="ARBA00022598"/>
    </source>
</evidence>
<evidence type="ECO:0000256" key="1">
    <source>
        <dbReference type="ARBA" id="ARBA00005188"/>
    </source>
</evidence>
<dbReference type="InterPro" id="IPR003694">
    <property type="entry name" value="NAD_synthase"/>
</dbReference>
<dbReference type="HAMAP" id="MF_02090">
    <property type="entry name" value="NadE_glutamine_dep"/>
    <property type="match status" value="1"/>
</dbReference>
<dbReference type="GO" id="GO:0009435">
    <property type="term" value="P:NAD+ biosynthetic process"/>
    <property type="evidence" value="ECO:0007669"/>
    <property type="project" value="UniProtKB-UniRule"/>
</dbReference>
<dbReference type="Pfam" id="PF02540">
    <property type="entry name" value="NAD_synthase"/>
    <property type="match status" value="1"/>
</dbReference>
<feature type="binding site" evidence="7">
    <location>
        <position position="390"/>
    </location>
    <ligand>
        <name>ATP</name>
        <dbReference type="ChEBI" id="CHEBI:30616"/>
    </ligand>
</feature>
<evidence type="ECO:0000313" key="12">
    <source>
        <dbReference type="Proteomes" id="UP000077763"/>
    </source>
</evidence>
<name>A0A177MKH1_METMH</name>
<feature type="binding site" evidence="7">
    <location>
        <begin position="283"/>
        <end position="290"/>
    </location>
    <ligand>
        <name>ATP</name>
        <dbReference type="ChEBI" id="CHEBI:30616"/>
    </ligand>
</feature>
<evidence type="ECO:0000256" key="7">
    <source>
        <dbReference type="HAMAP-Rule" id="MF_02090"/>
    </source>
</evidence>
<gene>
    <name evidence="7" type="primary">nadE</name>
    <name evidence="11" type="ORF">A1353_10440</name>
</gene>
<evidence type="ECO:0000256" key="4">
    <source>
        <dbReference type="ARBA" id="ARBA00022741"/>
    </source>
</evidence>
<reference evidence="12" key="1">
    <citation type="submission" date="2016-03" db="EMBL/GenBank/DDBJ databases">
        <authorList>
            <person name="Heylen K."/>
            <person name="De Vos P."/>
            <person name="Vekeman B."/>
        </authorList>
    </citation>
    <scope>NUCLEOTIDE SEQUENCE [LARGE SCALE GENOMIC DNA]</scope>
    <source>
        <strain evidence="12">R-45371</strain>
    </source>
</reference>
<keyword evidence="4 7" id="KW-0547">Nucleotide-binding</keyword>
<comment type="caution">
    <text evidence="11">The sequence shown here is derived from an EMBL/GenBank/DDBJ whole genome shotgun (WGS) entry which is preliminary data.</text>
</comment>
<dbReference type="GO" id="GO:0003952">
    <property type="term" value="F:NAD+ synthase (glutamine-hydrolyzing) activity"/>
    <property type="evidence" value="ECO:0007669"/>
    <property type="project" value="UniProtKB-UniRule"/>
</dbReference>
<feature type="binding site" evidence="7">
    <location>
        <position position="116"/>
    </location>
    <ligand>
        <name>L-glutamine</name>
        <dbReference type="ChEBI" id="CHEBI:58359"/>
    </ligand>
</feature>
<dbReference type="Gene3D" id="3.40.50.620">
    <property type="entry name" value="HUPs"/>
    <property type="match status" value="1"/>
</dbReference>
<dbReference type="SUPFAM" id="SSF52402">
    <property type="entry name" value="Adenine nucleotide alpha hydrolases-like"/>
    <property type="match status" value="1"/>
</dbReference>
<dbReference type="PANTHER" id="PTHR23090:SF9">
    <property type="entry name" value="GLUTAMINE-DEPENDENT NAD(+) SYNTHETASE"/>
    <property type="match status" value="1"/>
</dbReference>
<feature type="active site" description="Proton acceptor; for glutaminase activity" evidence="7">
    <location>
        <position position="43"/>
    </location>
</feature>
<comment type="catalytic activity">
    <reaction evidence="7 8">
        <text>deamido-NAD(+) + L-glutamine + ATP + H2O = L-glutamate + AMP + diphosphate + NAD(+) + H(+)</text>
        <dbReference type="Rhea" id="RHEA:24384"/>
        <dbReference type="ChEBI" id="CHEBI:15377"/>
        <dbReference type="ChEBI" id="CHEBI:15378"/>
        <dbReference type="ChEBI" id="CHEBI:29985"/>
        <dbReference type="ChEBI" id="CHEBI:30616"/>
        <dbReference type="ChEBI" id="CHEBI:33019"/>
        <dbReference type="ChEBI" id="CHEBI:57540"/>
        <dbReference type="ChEBI" id="CHEBI:58359"/>
        <dbReference type="ChEBI" id="CHEBI:58437"/>
        <dbReference type="ChEBI" id="CHEBI:456215"/>
        <dbReference type="EC" id="6.3.5.1"/>
    </reaction>
</comment>
<protein>
    <recommendedName>
        <fullName evidence="7 8">Glutamine-dependent NAD(+) synthetase</fullName>
        <ecNumber evidence="7 8">6.3.5.1</ecNumber>
    </recommendedName>
    <alternativeName>
        <fullName evidence="7 8">NAD(+) synthase [glutamine-hydrolyzing]</fullName>
    </alternativeName>
</protein>
<dbReference type="AlphaFoldDB" id="A0A177MKH1"/>
<feature type="active site" description="Nucleophile; for glutaminase activity" evidence="7">
    <location>
        <position position="146"/>
    </location>
</feature>
<feature type="binding site" evidence="7">
    <location>
        <position position="172"/>
    </location>
    <ligand>
        <name>L-glutamine</name>
        <dbReference type="ChEBI" id="CHEBI:58359"/>
    </ligand>
</feature>
<dbReference type="InterPro" id="IPR036526">
    <property type="entry name" value="C-N_Hydrolase_sf"/>
</dbReference>
<feature type="binding site" evidence="7">
    <location>
        <position position="505"/>
    </location>
    <ligand>
        <name>deamido-NAD(+)</name>
        <dbReference type="ChEBI" id="CHEBI:58437"/>
        <note>ligand shared between two neighboring subunits</note>
    </ligand>
</feature>
<sequence>MPLKIALAQLNFTVADIQANTTKIIDAAVQAKQQQADLVVFPELCVTGYPPEDLLFRSDFIQQAQQAVTEIAEKITGITVVIGYPRQQEGRLYNTAVALRDGETLAEYDKQALPNYGVFDEQRYFTAGVQTSLFTVKDSRLALTICEDIWQPGIIAKNRAIGADVILTLNASPFHAGKMQQREDIICSQIKAEQVPVVYVNQIGGQDELIFDGASFVADRNGDVVFRAAEFEEQLSVVEFVNQQPQKSSIADLYQPVVSEYKALVLGIQDYVRKNGFRGAILGLSGGIDSALVLALAVDALGADQVEAVLMPSRYTQDMSNQDAILEAEALGIKYHVLPIEPAVTAFNEMLAPLFAGSKKDTTEENIQARCRGVLLMALSNKQGKLLLTTGNKSEMSVGYATLYGDMAGGFAPLKDVSKLLVYQLAEYRNTLSPVIPQRVITRAPSAELAPDQKDEDSLPPYSVLDPILALYVEQDKSAAEIVAQGFVLTDVHRAISLVDRNEYKRRQSPPGIRITPRAFGRDRRYPISSAYRGTAALNQSAPDNVKE</sequence>
<comment type="caution">
    <text evidence="7">Lacks conserved residue(s) required for the propagation of feature annotation.</text>
</comment>
<dbReference type="GO" id="GO:0004359">
    <property type="term" value="F:glutaminase activity"/>
    <property type="evidence" value="ECO:0007669"/>
    <property type="project" value="InterPro"/>
</dbReference>
<keyword evidence="6 7" id="KW-0520">NAD</keyword>
<dbReference type="InterPro" id="IPR014729">
    <property type="entry name" value="Rossmann-like_a/b/a_fold"/>
</dbReference>
<dbReference type="Pfam" id="PF00795">
    <property type="entry name" value="CN_hydrolase"/>
    <property type="match status" value="1"/>
</dbReference>
<dbReference type="Proteomes" id="UP000077763">
    <property type="component" value="Unassembled WGS sequence"/>
</dbReference>
<comment type="similarity">
    <text evidence="2 7 8">In the C-terminal section; belongs to the NAD synthetase family.</text>
</comment>
<feature type="active site" description="For glutaminase activity" evidence="7">
    <location>
        <position position="110"/>
    </location>
</feature>
<dbReference type="Gene3D" id="3.60.110.10">
    <property type="entry name" value="Carbon-nitrogen hydrolase"/>
    <property type="match status" value="1"/>
</dbReference>
<evidence type="ECO:0000256" key="8">
    <source>
        <dbReference type="PIRNR" id="PIRNR006630"/>
    </source>
</evidence>
<dbReference type="EC" id="6.3.5.1" evidence="7 8"/>
<evidence type="ECO:0000256" key="9">
    <source>
        <dbReference type="RuleBase" id="RU003811"/>
    </source>
</evidence>